<feature type="transmembrane region" description="Helical" evidence="1">
    <location>
        <begin position="78"/>
        <end position="98"/>
    </location>
</feature>
<evidence type="ECO:0000313" key="3">
    <source>
        <dbReference type="Proteomes" id="UP001059950"/>
    </source>
</evidence>
<accession>A0ABY5GWK2</accession>
<keyword evidence="1" id="KW-0812">Transmembrane</keyword>
<organism evidence="2 3">
    <name type="scientific">Amphritea atlantica</name>
    <dbReference type="NCBI Taxonomy" id="355243"/>
    <lineage>
        <taxon>Bacteria</taxon>
        <taxon>Pseudomonadati</taxon>
        <taxon>Pseudomonadota</taxon>
        <taxon>Gammaproteobacteria</taxon>
        <taxon>Oceanospirillales</taxon>
        <taxon>Oceanospirillaceae</taxon>
        <taxon>Amphritea</taxon>
    </lineage>
</organism>
<keyword evidence="1" id="KW-1133">Transmembrane helix</keyword>
<evidence type="ECO:0000313" key="2">
    <source>
        <dbReference type="EMBL" id="UTW03617.1"/>
    </source>
</evidence>
<dbReference type="EMBL" id="CP073344">
    <property type="protein sequence ID" value="UTW03617.1"/>
    <property type="molecule type" value="Genomic_DNA"/>
</dbReference>
<gene>
    <name evidence="2" type="ORF">KDX31_00770</name>
</gene>
<dbReference type="Proteomes" id="UP001059950">
    <property type="component" value="Chromosome"/>
</dbReference>
<feature type="transmembrane region" description="Helical" evidence="1">
    <location>
        <begin position="6"/>
        <end position="29"/>
    </location>
</feature>
<proteinExistence type="predicted"/>
<evidence type="ECO:0000256" key="1">
    <source>
        <dbReference type="SAM" id="Phobius"/>
    </source>
</evidence>
<feature type="transmembrane region" description="Helical" evidence="1">
    <location>
        <begin position="50"/>
        <end position="72"/>
    </location>
</feature>
<evidence type="ECO:0008006" key="4">
    <source>
        <dbReference type="Google" id="ProtNLM"/>
    </source>
</evidence>
<feature type="transmembrane region" description="Helical" evidence="1">
    <location>
        <begin position="118"/>
        <end position="138"/>
    </location>
</feature>
<reference evidence="2" key="1">
    <citation type="submission" date="2021-04" db="EMBL/GenBank/DDBJ databases">
        <title>Oceanospirillales bacteria with DddD are important DMSP degraders in coastal seawater.</title>
        <authorList>
            <person name="Liu J."/>
        </authorList>
    </citation>
    <scope>NUCLEOTIDE SEQUENCE</scope>
    <source>
        <strain evidence="2">GY6</strain>
    </source>
</reference>
<sequence length="139" mass="15345">MRDILLLTHFTGLIFGAGAGFSIFVIGFLSKRFPPESRQAVLVSLFPLRYISYIGLLLLVVSGVQMAMPYYANLGNMPLFSIKILSVSLIVLFSLYGVWQMQLAKNNNPALYLKRLGIAGKAGFALSLVTVYCAVYSFH</sequence>
<keyword evidence="1" id="KW-0472">Membrane</keyword>
<name>A0ABY5GWK2_9GAMM</name>
<keyword evidence="3" id="KW-1185">Reference proteome</keyword>
<protein>
    <recommendedName>
        <fullName evidence="4">Copper resistance protein D</fullName>
    </recommendedName>
</protein>